<gene>
    <name evidence="1" type="ordered locus">Cycma_3927</name>
</gene>
<dbReference type="InterPro" id="IPR008497">
    <property type="entry name" value="DUF779"/>
</dbReference>
<accession>G0J6E1</accession>
<dbReference type="AlphaFoldDB" id="G0J6E1"/>
<dbReference type="STRING" id="880070.Cycma_3927"/>
<dbReference type="Proteomes" id="UP000001635">
    <property type="component" value="Chromosome"/>
</dbReference>
<protein>
    <recommendedName>
        <fullName evidence="3">UDP-glucose 4-epimerase</fullName>
    </recommendedName>
</protein>
<dbReference type="eggNOG" id="COG3564">
    <property type="taxonomic scope" value="Bacteria"/>
</dbReference>
<proteinExistence type="predicted"/>
<dbReference type="EMBL" id="CP002955">
    <property type="protein sequence ID" value="AEL27636.1"/>
    <property type="molecule type" value="Genomic_DNA"/>
</dbReference>
<keyword evidence="2" id="KW-1185">Reference proteome</keyword>
<reference evidence="2" key="1">
    <citation type="submission" date="2011-07" db="EMBL/GenBank/DDBJ databases">
        <title>The complete genome of Cyclobacterium marinum DSM 745.</title>
        <authorList>
            <person name="Lucas S."/>
            <person name="Han J."/>
            <person name="Lapidus A."/>
            <person name="Bruce D."/>
            <person name="Goodwin L."/>
            <person name="Pitluck S."/>
            <person name="Peters L."/>
            <person name="Kyrpides N."/>
            <person name="Mavromatis K."/>
            <person name="Ivanova N."/>
            <person name="Ovchinnikova G."/>
            <person name="Chertkov O."/>
            <person name="Detter J.C."/>
            <person name="Tapia R."/>
            <person name="Han C."/>
            <person name="Land M."/>
            <person name="Hauser L."/>
            <person name="Markowitz V."/>
            <person name="Cheng J.-F."/>
            <person name="Hugenholtz P."/>
            <person name="Woyke T."/>
            <person name="Wu D."/>
            <person name="Tindall B."/>
            <person name="Schuetze A."/>
            <person name="Brambilla E."/>
            <person name="Klenk H.-P."/>
            <person name="Eisen J.A."/>
        </authorList>
    </citation>
    <scope>NUCLEOTIDE SEQUENCE [LARGE SCALE GENOMIC DNA]</scope>
    <source>
        <strain evidence="2">ATCC 25205 / DSM 745 / LMG 13164 / NCIMB 1802</strain>
    </source>
</reference>
<dbReference type="Pfam" id="PF05610">
    <property type="entry name" value="DUF779"/>
    <property type="match status" value="1"/>
</dbReference>
<organism evidence="1 2">
    <name type="scientific">Cyclobacterium marinum (strain ATCC 25205 / DSM 745 / LMG 13164 / NCIMB 1802)</name>
    <name type="common">Flectobacillus marinus</name>
    <dbReference type="NCBI Taxonomy" id="880070"/>
    <lineage>
        <taxon>Bacteria</taxon>
        <taxon>Pseudomonadati</taxon>
        <taxon>Bacteroidota</taxon>
        <taxon>Cytophagia</taxon>
        <taxon>Cytophagales</taxon>
        <taxon>Cyclobacteriaceae</taxon>
        <taxon>Cyclobacterium</taxon>
    </lineage>
</organism>
<evidence type="ECO:0008006" key="3">
    <source>
        <dbReference type="Google" id="ProtNLM"/>
    </source>
</evidence>
<sequence length="148" mass="16930">MSCDSGIFFSFNRGISMEEYTPRVLVTEEAKAVIDQLKKAHNNDLMFHQSGGCCDGSSPMCFEKGDFIVGASDVWMGKVYGCDFFMNEDQFDYWKHTQLTLDVVKGRGSSFSIEIPLGIRFMIRSRLFTSEELLRLFPIMTGEEYLEK</sequence>
<evidence type="ECO:0000313" key="1">
    <source>
        <dbReference type="EMBL" id="AEL27636.1"/>
    </source>
</evidence>
<dbReference type="HOGENOM" id="CLU_134343_1_0_10"/>
<name>G0J6E1_CYCMS</name>
<dbReference type="KEGG" id="cmr:Cycma_3927"/>
<evidence type="ECO:0000313" key="2">
    <source>
        <dbReference type="Proteomes" id="UP000001635"/>
    </source>
</evidence>